<reference evidence="2" key="1">
    <citation type="submission" date="2025-08" db="UniProtKB">
        <authorList>
            <consortium name="RefSeq"/>
        </authorList>
    </citation>
    <scope>IDENTIFICATION</scope>
</reference>
<dbReference type="GeneID" id="107273024"/>
<gene>
    <name evidence="2" type="primary">LOC107273024</name>
</gene>
<accession>A0AAJ7RS52</accession>
<protein>
    <submittedName>
        <fullName evidence="2">Uncharacterized protein LOC107273024</fullName>
    </submittedName>
</protein>
<dbReference type="AlphaFoldDB" id="A0AAJ7RS52"/>
<name>A0AAJ7RS52_CEPCN</name>
<dbReference type="KEGG" id="ccin:107273024"/>
<keyword evidence="1" id="KW-1185">Reference proteome</keyword>
<dbReference type="RefSeq" id="XP_024946105.1">
    <property type="nucleotide sequence ID" value="XM_025090337.1"/>
</dbReference>
<evidence type="ECO:0000313" key="1">
    <source>
        <dbReference type="Proteomes" id="UP000694920"/>
    </source>
</evidence>
<proteinExistence type="predicted"/>
<evidence type="ECO:0000313" key="2">
    <source>
        <dbReference type="RefSeq" id="XP_024946105.1"/>
    </source>
</evidence>
<sequence>MNDCTRGFSIIVSYGTTYAIRADTHFILKIVKGHFYGATLKFPGARLVFCCFHGSLNIIEVVVKSMNIHQLLVSMNFNCAISHDTIKFHVMRQAAGTCETNSPVL</sequence>
<organism evidence="1 2">
    <name type="scientific">Cephus cinctus</name>
    <name type="common">Wheat stem sawfly</name>
    <dbReference type="NCBI Taxonomy" id="211228"/>
    <lineage>
        <taxon>Eukaryota</taxon>
        <taxon>Metazoa</taxon>
        <taxon>Ecdysozoa</taxon>
        <taxon>Arthropoda</taxon>
        <taxon>Hexapoda</taxon>
        <taxon>Insecta</taxon>
        <taxon>Pterygota</taxon>
        <taxon>Neoptera</taxon>
        <taxon>Endopterygota</taxon>
        <taxon>Hymenoptera</taxon>
        <taxon>Cephoidea</taxon>
        <taxon>Cephidae</taxon>
        <taxon>Cephus</taxon>
    </lineage>
</organism>
<dbReference type="Proteomes" id="UP000694920">
    <property type="component" value="Unplaced"/>
</dbReference>